<sequence length="206" mass="22779">MTRKTVVLTPDERAMCRVRYRQVATYMDPGEFLHRNCPQSLTPNDRIVQAIAGHWKNGAVLEHGAEHSDLLFPFGNKRAVSRHVNKGGPKTEGADREIALAWIETQPGDCKEDILALLGLQDKRAGENDAERVKDEKPEDGDSESVKQEAAGPESVGEKGKVEDVGDLEEMLSKRPRRSTEEGTIARDIKQEATPEATPEAPIKSE</sequence>
<keyword evidence="3" id="KW-1185">Reference proteome</keyword>
<protein>
    <submittedName>
        <fullName evidence="2">Uncharacterized protein</fullName>
    </submittedName>
</protein>
<proteinExistence type="predicted"/>
<dbReference type="AlphaFoldDB" id="A0AAD7GYY2"/>
<evidence type="ECO:0000256" key="1">
    <source>
        <dbReference type="SAM" id="MobiDB-lite"/>
    </source>
</evidence>
<comment type="caution">
    <text evidence="2">The sequence shown here is derived from an EMBL/GenBank/DDBJ whole genome shotgun (WGS) entry which is preliminary data.</text>
</comment>
<gene>
    <name evidence="2" type="ORF">B0H17DRAFT_1191642</name>
</gene>
<dbReference type="Proteomes" id="UP001221757">
    <property type="component" value="Unassembled WGS sequence"/>
</dbReference>
<evidence type="ECO:0000313" key="2">
    <source>
        <dbReference type="EMBL" id="KAJ7708150.1"/>
    </source>
</evidence>
<organism evidence="2 3">
    <name type="scientific">Mycena rosella</name>
    <name type="common">Pink bonnet</name>
    <name type="synonym">Agaricus rosellus</name>
    <dbReference type="NCBI Taxonomy" id="1033263"/>
    <lineage>
        <taxon>Eukaryota</taxon>
        <taxon>Fungi</taxon>
        <taxon>Dikarya</taxon>
        <taxon>Basidiomycota</taxon>
        <taxon>Agaricomycotina</taxon>
        <taxon>Agaricomycetes</taxon>
        <taxon>Agaricomycetidae</taxon>
        <taxon>Agaricales</taxon>
        <taxon>Marasmiineae</taxon>
        <taxon>Mycenaceae</taxon>
        <taxon>Mycena</taxon>
    </lineage>
</organism>
<reference evidence="2" key="1">
    <citation type="submission" date="2023-03" db="EMBL/GenBank/DDBJ databases">
        <title>Massive genome expansion in bonnet fungi (Mycena s.s.) driven by repeated elements and novel gene families across ecological guilds.</title>
        <authorList>
            <consortium name="Lawrence Berkeley National Laboratory"/>
            <person name="Harder C.B."/>
            <person name="Miyauchi S."/>
            <person name="Viragh M."/>
            <person name="Kuo A."/>
            <person name="Thoen E."/>
            <person name="Andreopoulos B."/>
            <person name="Lu D."/>
            <person name="Skrede I."/>
            <person name="Drula E."/>
            <person name="Henrissat B."/>
            <person name="Morin E."/>
            <person name="Kohler A."/>
            <person name="Barry K."/>
            <person name="LaButti K."/>
            <person name="Morin E."/>
            <person name="Salamov A."/>
            <person name="Lipzen A."/>
            <person name="Mereny Z."/>
            <person name="Hegedus B."/>
            <person name="Baldrian P."/>
            <person name="Stursova M."/>
            <person name="Weitz H."/>
            <person name="Taylor A."/>
            <person name="Grigoriev I.V."/>
            <person name="Nagy L.G."/>
            <person name="Martin F."/>
            <person name="Kauserud H."/>
        </authorList>
    </citation>
    <scope>NUCLEOTIDE SEQUENCE</scope>
    <source>
        <strain evidence="2">CBHHK067</strain>
    </source>
</reference>
<dbReference type="EMBL" id="JARKIE010000004">
    <property type="protein sequence ID" value="KAJ7708150.1"/>
    <property type="molecule type" value="Genomic_DNA"/>
</dbReference>
<evidence type="ECO:0000313" key="3">
    <source>
        <dbReference type="Proteomes" id="UP001221757"/>
    </source>
</evidence>
<feature type="region of interest" description="Disordered" evidence="1">
    <location>
        <begin position="125"/>
        <end position="206"/>
    </location>
</feature>
<accession>A0AAD7GYY2</accession>
<feature type="compositionally biased region" description="Basic and acidic residues" evidence="1">
    <location>
        <begin position="125"/>
        <end position="137"/>
    </location>
</feature>
<feature type="compositionally biased region" description="Basic and acidic residues" evidence="1">
    <location>
        <begin position="178"/>
        <end position="193"/>
    </location>
</feature>
<name>A0AAD7GYY2_MYCRO</name>